<dbReference type="Pfam" id="PF10093">
    <property type="entry name" value="EarP"/>
    <property type="match status" value="1"/>
</dbReference>
<gene>
    <name evidence="8" type="primary">earP</name>
    <name evidence="8" type="ORF">ACFFJP_16385</name>
</gene>
<evidence type="ECO:0000256" key="2">
    <source>
        <dbReference type="ARBA" id="ARBA00022679"/>
    </source>
</evidence>
<keyword evidence="8" id="KW-0251">Elongation factor</keyword>
<comment type="function">
    <text evidence="3">Protein-arginine rhamnosyltransferase that catalyzes the transfer of a single rhamnose to elongation factor P (EF-P) on 'Lys-32', a modification required for EF-P-dependent rescue of polyproline stalled ribosomes.</text>
</comment>
<evidence type="ECO:0000256" key="6">
    <source>
        <dbReference type="ARBA" id="ARBA00030025"/>
    </source>
</evidence>
<evidence type="ECO:0000256" key="3">
    <source>
        <dbReference type="ARBA" id="ARBA00024303"/>
    </source>
</evidence>
<keyword evidence="2" id="KW-0808">Transferase</keyword>
<comment type="caution">
    <text evidence="8">The sequence shown here is derived from an EMBL/GenBank/DDBJ whole genome shotgun (WGS) entry which is preliminary data.</text>
</comment>
<evidence type="ECO:0000256" key="1">
    <source>
        <dbReference type="ARBA" id="ARBA00022676"/>
    </source>
</evidence>
<dbReference type="EMBL" id="JBHLXP010000005">
    <property type="protein sequence ID" value="MFC0049880.1"/>
    <property type="molecule type" value="Genomic_DNA"/>
</dbReference>
<accession>A0ABV6BG84</accession>
<dbReference type="GO" id="GO:0003746">
    <property type="term" value="F:translation elongation factor activity"/>
    <property type="evidence" value="ECO:0007669"/>
    <property type="project" value="UniProtKB-KW"/>
</dbReference>
<evidence type="ECO:0000256" key="7">
    <source>
        <dbReference type="ARBA" id="ARBA00048472"/>
    </source>
</evidence>
<comment type="similarity">
    <text evidence="4">Belongs to the glycosyltransferase 104 family.</text>
</comment>
<proteinExistence type="inferred from homology"/>
<dbReference type="NCBIfam" id="TIGR03837">
    <property type="entry name" value="efp_Arg_rhamno"/>
    <property type="match status" value="1"/>
</dbReference>
<keyword evidence="8" id="KW-0648">Protein biosynthesis</keyword>
<comment type="catalytic activity">
    <reaction evidence="7">
        <text>dTDP-beta-L-rhamnose + L-arginyl-[protein] = N(omega)-(alpha-L-rhamnosyl)-L-arginyl-[protein] + dTDP + H(+)</text>
        <dbReference type="Rhea" id="RHEA:66692"/>
        <dbReference type="Rhea" id="RHEA-COMP:10532"/>
        <dbReference type="Rhea" id="RHEA-COMP:17096"/>
        <dbReference type="ChEBI" id="CHEBI:15378"/>
        <dbReference type="ChEBI" id="CHEBI:29965"/>
        <dbReference type="ChEBI" id="CHEBI:57510"/>
        <dbReference type="ChEBI" id="CHEBI:58369"/>
        <dbReference type="ChEBI" id="CHEBI:167445"/>
    </reaction>
    <physiologicalReaction direction="left-to-right" evidence="7">
        <dbReference type="Rhea" id="RHEA:66693"/>
    </physiologicalReaction>
</comment>
<reference evidence="8 9" key="1">
    <citation type="submission" date="2024-09" db="EMBL/GenBank/DDBJ databases">
        <authorList>
            <person name="Sun Q."/>
            <person name="Mori K."/>
        </authorList>
    </citation>
    <scope>NUCLEOTIDE SEQUENCE [LARGE SCALE GENOMIC DNA]</scope>
    <source>
        <strain evidence="8 9">KCTC 23315</strain>
    </source>
</reference>
<keyword evidence="1" id="KW-0328">Glycosyltransferase</keyword>
<evidence type="ECO:0000313" key="9">
    <source>
        <dbReference type="Proteomes" id="UP001589813"/>
    </source>
</evidence>
<evidence type="ECO:0000256" key="4">
    <source>
        <dbReference type="ARBA" id="ARBA00024346"/>
    </source>
</evidence>
<organism evidence="8 9">
    <name type="scientific">Rheinheimera tilapiae</name>
    <dbReference type="NCBI Taxonomy" id="875043"/>
    <lineage>
        <taxon>Bacteria</taxon>
        <taxon>Pseudomonadati</taxon>
        <taxon>Pseudomonadota</taxon>
        <taxon>Gammaproteobacteria</taxon>
        <taxon>Chromatiales</taxon>
        <taxon>Chromatiaceae</taxon>
        <taxon>Rheinheimera</taxon>
    </lineage>
</organism>
<keyword evidence="9" id="KW-1185">Reference proteome</keyword>
<evidence type="ECO:0000256" key="5">
    <source>
        <dbReference type="ARBA" id="ARBA00024416"/>
    </source>
</evidence>
<evidence type="ECO:0000313" key="8">
    <source>
        <dbReference type="EMBL" id="MFC0049880.1"/>
    </source>
</evidence>
<dbReference type="RefSeq" id="WP_377246589.1">
    <property type="nucleotide sequence ID" value="NZ_JBHLXP010000005.1"/>
</dbReference>
<dbReference type="InterPro" id="IPR016633">
    <property type="entry name" value="EarP"/>
</dbReference>
<dbReference type="PIRSF" id="PIRSF015557">
    <property type="entry name" value="UCP015557"/>
    <property type="match status" value="1"/>
</dbReference>
<dbReference type="Proteomes" id="UP001589813">
    <property type="component" value="Unassembled WGS sequence"/>
</dbReference>
<protein>
    <recommendedName>
        <fullName evidence="5">Protein-arginine rhamnosyltransferase</fullName>
    </recommendedName>
    <alternativeName>
        <fullName evidence="6">EF-P arginine rhamnosyltransferase</fullName>
    </alternativeName>
</protein>
<name>A0ABV6BG84_9GAMM</name>
<sequence>MSESVAAVPAHGLSVVMFCSVIDNFGDIGICWRLSRQLVAEHGCQVRLFVDDLQSFARICPQVAPAALRQRINDVDILHWQTALPAQTLLEAAELCTVQLCIEALACTVPAEFLNALEQANPQALWLNLEYLTAEDWAGGCHGLPSPQAGVRLKKYFFFPGFTGDVGGLLRESNVVASARYLQQDADARAVAWRQLGLTLPAPDCRVISVFAYSQAGIQPWLDLLASDNRPNWLLVAEGALAQYLRVCYPALQQHGVLQSGSLTLQILPFVPQPDYDLLLALCDLNFVRGEDSVIRAHWAGRPFIWQIYRQAEQAHLEKLHAFLTLMLADEPPALAAWWRQLHLAWEQEQNFAAFWPQLVDNFDEIQGLMLRWQHKLLAQQDLASNLVRFAQNRLIMSRNFS</sequence>